<name>A0A226BX81_9FIRM</name>
<feature type="binding site" evidence="9">
    <location>
        <position position="41"/>
    </location>
    <ligand>
        <name>a divalent metal cation</name>
        <dbReference type="ChEBI" id="CHEBI:60240"/>
    </ligand>
</feature>
<sequence>MKVLLTNDDGIYAPGIYAMAKELSNKPNVEPIVVAPDREQSATGHAITVHKPLRVNEVNKLGEKLNVPFYSVNGTPSDCVKLAIESIVDDKLDLVISGINRGANLGTDVLYSGTVSGAMEAAILGVNSIASSLVDFEYEDYSVAASYTSKVAEMVLKNPERFEKGTLLNINIPGSPAEEIKGIRLTRLGNRQYENLFEKRVDPRGKAYYWMAGKVIEDTSDTETDVSRVRDNYVAVTPVKYDLTDYELYNNLLDWSF</sequence>
<feature type="binding site" evidence="9">
    <location>
        <position position="100"/>
    </location>
    <ligand>
        <name>a divalent metal cation</name>
        <dbReference type="ChEBI" id="CHEBI:60240"/>
    </ligand>
</feature>
<gene>
    <name evidence="9" type="primary">surE</name>
    <name evidence="11" type="ORF">CDO51_11460</name>
</gene>
<feature type="binding site" evidence="9">
    <location>
        <position position="9"/>
    </location>
    <ligand>
        <name>a divalent metal cation</name>
        <dbReference type="ChEBI" id="CHEBI:60240"/>
    </ligand>
</feature>
<dbReference type="EMBL" id="NIQC01000033">
    <property type="protein sequence ID" value="OWZ82934.1"/>
    <property type="molecule type" value="Genomic_DNA"/>
</dbReference>
<dbReference type="GO" id="GO:0000166">
    <property type="term" value="F:nucleotide binding"/>
    <property type="evidence" value="ECO:0007669"/>
    <property type="project" value="UniProtKB-KW"/>
</dbReference>
<keyword evidence="7 9" id="KW-0547">Nucleotide-binding</keyword>
<comment type="similarity">
    <text evidence="4 9">Belongs to the SurE nucleotidase family.</text>
</comment>
<feature type="domain" description="Survival protein SurE-like phosphatase/nucleotidase" evidence="10">
    <location>
        <begin position="3"/>
        <end position="194"/>
    </location>
</feature>
<dbReference type="Proteomes" id="UP000214588">
    <property type="component" value="Unassembled WGS sequence"/>
</dbReference>
<comment type="function">
    <text evidence="9">Nucleotidase that shows phosphatase activity on nucleoside 5'-monophosphates.</text>
</comment>
<evidence type="ECO:0000256" key="5">
    <source>
        <dbReference type="ARBA" id="ARBA00022490"/>
    </source>
</evidence>
<dbReference type="InterPro" id="IPR036523">
    <property type="entry name" value="SurE-like_sf"/>
</dbReference>
<evidence type="ECO:0000313" key="11">
    <source>
        <dbReference type="EMBL" id="OWZ82934.1"/>
    </source>
</evidence>
<evidence type="ECO:0000256" key="6">
    <source>
        <dbReference type="ARBA" id="ARBA00022723"/>
    </source>
</evidence>
<dbReference type="FunFam" id="3.40.1210.10:FF:000001">
    <property type="entry name" value="5'/3'-nucleotidase SurE"/>
    <property type="match status" value="1"/>
</dbReference>
<comment type="caution">
    <text evidence="11">The sequence shown here is derived from an EMBL/GenBank/DDBJ whole genome shotgun (WGS) entry which is preliminary data.</text>
</comment>
<dbReference type="Pfam" id="PF01975">
    <property type="entry name" value="SurE"/>
    <property type="match status" value="1"/>
</dbReference>
<dbReference type="RefSeq" id="WP_089024374.1">
    <property type="nucleotide sequence ID" value="NZ_NIQC01000033.1"/>
</dbReference>
<comment type="cofactor">
    <cofactor evidence="2">
        <name>Mg(2+)</name>
        <dbReference type="ChEBI" id="CHEBI:18420"/>
    </cofactor>
</comment>
<keyword evidence="5 9" id="KW-0963">Cytoplasm</keyword>
<comment type="subcellular location">
    <subcellularLocation>
        <location evidence="3 9">Cytoplasm</location>
    </subcellularLocation>
</comment>
<reference evidence="11 12" key="1">
    <citation type="submission" date="2017-06" db="EMBL/GenBank/DDBJ databases">
        <title>Draft Genome Sequence of Natranaerobius trueperi halophilic, alkalithermophilic bacteria from soda lakes.</title>
        <authorList>
            <person name="Zhao B."/>
        </authorList>
    </citation>
    <scope>NUCLEOTIDE SEQUENCE [LARGE SCALE GENOMIC DNA]</scope>
    <source>
        <strain evidence="11 12">DSM 18760</strain>
    </source>
</reference>
<dbReference type="NCBIfam" id="NF001492">
    <property type="entry name" value="PRK00346.2-2"/>
    <property type="match status" value="1"/>
</dbReference>
<keyword evidence="8 9" id="KW-0378">Hydrolase</keyword>
<proteinExistence type="inferred from homology"/>
<dbReference type="HAMAP" id="MF_00060">
    <property type="entry name" value="SurE"/>
    <property type="match status" value="1"/>
</dbReference>
<dbReference type="GO" id="GO:0008253">
    <property type="term" value="F:5'-nucleotidase activity"/>
    <property type="evidence" value="ECO:0007669"/>
    <property type="project" value="UniProtKB-UniRule"/>
</dbReference>
<comment type="cofactor">
    <cofactor evidence="9">
        <name>a divalent metal cation</name>
        <dbReference type="ChEBI" id="CHEBI:60240"/>
    </cofactor>
    <text evidence="9">Binds 1 divalent metal cation per subunit.</text>
</comment>
<dbReference type="PANTHER" id="PTHR30457">
    <property type="entry name" value="5'-NUCLEOTIDASE SURE"/>
    <property type="match status" value="1"/>
</dbReference>
<dbReference type="OrthoDB" id="9780815at2"/>
<dbReference type="PANTHER" id="PTHR30457:SF12">
    <property type="entry name" value="5'_3'-NUCLEOTIDASE SURE"/>
    <property type="match status" value="1"/>
</dbReference>
<comment type="catalytic activity">
    <reaction evidence="1 9">
        <text>a ribonucleoside 5'-phosphate + H2O = a ribonucleoside + phosphate</text>
        <dbReference type="Rhea" id="RHEA:12484"/>
        <dbReference type="ChEBI" id="CHEBI:15377"/>
        <dbReference type="ChEBI" id="CHEBI:18254"/>
        <dbReference type="ChEBI" id="CHEBI:43474"/>
        <dbReference type="ChEBI" id="CHEBI:58043"/>
        <dbReference type="EC" id="3.1.3.5"/>
    </reaction>
</comment>
<evidence type="ECO:0000256" key="4">
    <source>
        <dbReference type="ARBA" id="ARBA00011062"/>
    </source>
</evidence>
<evidence type="ECO:0000256" key="2">
    <source>
        <dbReference type="ARBA" id="ARBA00001946"/>
    </source>
</evidence>
<feature type="binding site" evidence="9">
    <location>
        <position position="8"/>
    </location>
    <ligand>
        <name>a divalent metal cation</name>
        <dbReference type="ChEBI" id="CHEBI:60240"/>
    </ligand>
</feature>
<dbReference type="AlphaFoldDB" id="A0A226BX81"/>
<dbReference type="Gene3D" id="3.40.1210.10">
    <property type="entry name" value="Survival protein SurE-like phosphatase/nucleotidase"/>
    <property type="match status" value="1"/>
</dbReference>
<dbReference type="EC" id="3.1.3.5" evidence="9"/>
<evidence type="ECO:0000313" key="12">
    <source>
        <dbReference type="Proteomes" id="UP000214588"/>
    </source>
</evidence>
<dbReference type="SUPFAM" id="SSF64167">
    <property type="entry name" value="SurE-like"/>
    <property type="match status" value="1"/>
</dbReference>
<keyword evidence="12" id="KW-1185">Reference proteome</keyword>
<keyword evidence="6 9" id="KW-0479">Metal-binding</keyword>
<dbReference type="InterPro" id="IPR030048">
    <property type="entry name" value="SurE"/>
</dbReference>
<organism evidence="11 12">
    <name type="scientific">Natranaerobius trueperi</name>
    <dbReference type="NCBI Taxonomy" id="759412"/>
    <lineage>
        <taxon>Bacteria</taxon>
        <taxon>Bacillati</taxon>
        <taxon>Bacillota</taxon>
        <taxon>Clostridia</taxon>
        <taxon>Natranaerobiales</taxon>
        <taxon>Natranaerobiaceae</taxon>
        <taxon>Natranaerobius</taxon>
    </lineage>
</organism>
<dbReference type="GO" id="GO:0004309">
    <property type="term" value="F:exopolyphosphatase activity"/>
    <property type="evidence" value="ECO:0007669"/>
    <property type="project" value="TreeGrafter"/>
</dbReference>
<evidence type="ECO:0000256" key="1">
    <source>
        <dbReference type="ARBA" id="ARBA00000815"/>
    </source>
</evidence>
<dbReference type="GO" id="GO:0046872">
    <property type="term" value="F:metal ion binding"/>
    <property type="evidence" value="ECO:0007669"/>
    <property type="project" value="UniProtKB-UniRule"/>
</dbReference>
<protein>
    <recommendedName>
        <fullName evidence="9">5'-nucleotidase SurE</fullName>
        <ecNumber evidence="9">3.1.3.5</ecNumber>
    </recommendedName>
    <alternativeName>
        <fullName evidence="9">Nucleoside 5'-monophosphate phosphohydrolase</fullName>
    </alternativeName>
</protein>
<accession>A0A226BX81</accession>
<dbReference type="GO" id="GO:0008254">
    <property type="term" value="F:3'-nucleotidase activity"/>
    <property type="evidence" value="ECO:0007669"/>
    <property type="project" value="TreeGrafter"/>
</dbReference>
<evidence type="ECO:0000259" key="10">
    <source>
        <dbReference type="Pfam" id="PF01975"/>
    </source>
</evidence>
<evidence type="ECO:0000256" key="9">
    <source>
        <dbReference type="HAMAP-Rule" id="MF_00060"/>
    </source>
</evidence>
<dbReference type="InterPro" id="IPR002828">
    <property type="entry name" value="SurE-like_Pase/nucleotidase"/>
</dbReference>
<dbReference type="NCBIfam" id="TIGR00087">
    <property type="entry name" value="surE"/>
    <property type="match status" value="1"/>
</dbReference>
<dbReference type="GO" id="GO:0005737">
    <property type="term" value="C:cytoplasm"/>
    <property type="evidence" value="ECO:0007669"/>
    <property type="project" value="UniProtKB-SubCell"/>
</dbReference>
<evidence type="ECO:0000256" key="3">
    <source>
        <dbReference type="ARBA" id="ARBA00004496"/>
    </source>
</evidence>
<dbReference type="NCBIfam" id="NF001490">
    <property type="entry name" value="PRK00346.1-4"/>
    <property type="match status" value="1"/>
</dbReference>
<evidence type="ECO:0000256" key="7">
    <source>
        <dbReference type="ARBA" id="ARBA00022741"/>
    </source>
</evidence>
<evidence type="ECO:0000256" key="8">
    <source>
        <dbReference type="ARBA" id="ARBA00022801"/>
    </source>
</evidence>